<feature type="domain" description="UspA" evidence="2">
    <location>
        <begin position="157"/>
        <end position="296"/>
    </location>
</feature>
<feature type="domain" description="UspA" evidence="2">
    <location>
        <begin position="3"/>
        <end position="140"/>
    </location>
</feature>
<dbReference type="AlphaFoldDB" id="A0A1G6TK83"/>
<proteinExistence type="inferred from homology"/>
<evidence type="ECO:0000313" key="3">
    <source>
        <dbReference type="EMBL" id="SDD29483.1"/>
    </source>
</evidence>
<dbReference type="PANTHER" id="PTHR31964:SF113">
    <property type="entry name" value="USPA DOMAIN-CONTAINING PROTEIN"/>
    <property type="match status" value="1"/>
</dbReference>
<dbReference type="InterPro" id="IPR014729">
    <property type="entry name" value="Rossmann-like_a/b/a_fold"/>
</dbReference>
<evidence type="ECO:0000256" key="1">
    <source>
        <dbReference type="ARBA" id="ARBA00008791"/>
    </source>
</evidence>
<keyword evidence="4" id="KW-1185">Reference proteome</keyword>
<name>A0A1G6TK83_9MICO</name>
<accession>A0A1G6TK83</accession>
<evidence type="ECO:0000259" key="2">
    <source>
        <dbReference type="Pfam" id="PF00582"/>
    </source>
</evidence>
<dbReference type="CDD" id="cd23659">
    <property type="entry name" value="USP_At3g01520-like"/>
    <property type="match status" value="1"/>
</dbReference>
<dbReference type="Gene3D" id="3.40.50.620">
    <property type="entry name" value="HUPs"/>
    <property type="match status" value="2"/>
</dbReference>
<reference evidence="3 4" key="1">
    <citation type="submission" date="2016-09" db="EMBL/GenBank/DDBJ databases">
        <authorList>
            <person name="Capua I."/>
            <person name="De Benedictis P."/>
            <person name="Joannis T."/>
            <person name="Lombin L.H."/>
            <person name="Cattoli G."/>
        </authorList>
    </citation>
    <scope>NUCLEOTIDE SEQUENCE [LARGE SCALE GENOMIC DNA]</scope>
    <source>
        <strain evidence="3 4">ISLP-3</strain>
    </source>
</reference>
<dbReference type="InterPro" id="IPR006015">
    <property type="entry name" value="Universal_stress_UspA"/>
</dbReference>
<dbReference type="PRINTS" id="PR01438">
    <property type="entry name" value="UNVRSLSTRESS"/>
</dbReference>
<evidence type="ECO:0000313" key="4">
    <source>
        <dbReference type="Proteomes" id="UP000199039"/>
    </source>
</evidence>
<dbReference type="PANTHER" id="PTHR31964">
    <property type="entry name" value="ADENINE NUCLEOTIDE ALPHA HYDROLASES-LIKE SUPERFAMILY PROTEIN"/>
    <property type="match status" value="1"/>
</dbReference>
<dbReference type="Pfam" id="PF00582">
    <property type="entry name" value="Usp"/>
    <property type="match status" value="2"/>
</dbReference>
<dbReference type="STRING" id="1814289.SAMN05216410_3132"/>
<dbReference type="OrthoDB" id="6174426at2"/>
<dbReference type="EMBL" id="FMYH01000006">
    <property type="protein sequence ID" value="SDD29483.1"/>
    <property type="molecule type" value="Genomic_DNA"/>
</dbReference>
<dbReference type="SUPFAM" id="SSF52402">
    <property type="entry name" value="Adenine nucleotide alpha hydrolases-like"/>
    <property type="match status" value="2"/>
</dbReference>
<dbReference type="InterPro" id="IPR006016">
    <property type="entry name" value="UspA"/>
</dbReference>
<sequence length="308" mass="32409">MAVVVGVDGSAESARALAWAASEAALRGVALDIRYVMHLPVTSAPFTDAVTHAEPVTELRGYADAVLTAARGAARDREPGVTLTATLDYGQPAAALISAGVGADLVVLGARGMGALGAMFFGSTSTRVAARCSAPVVVVPRRQDRSQPSHSQPSHGRVVVGVDGSAHSDVAVRFAVDEARRRRLAVLAVAVYEVPLIDRWRENSIFYGDGEKAARVSAEERLVETLARLRTPQDRGVDVEQRVVSGRAARVLVEAGREAMMTVVGSRGRGEVRGVLLGSVSQAVLHHARHPVVVVHSPRATGLLDAED</sequence>
<comment type="similarity">
    <text evidence="1">Belongs to the universal stress protein A family.</text>
</comment>
<dbReference type="RefSeq" id="WP_093184815.1">
    <property type="nucleotide sequence ID" value="NZ_FMYH01000006.1"/>
</dbReference>
<protein>
    <submittedName>
        <fullName evidence="3">Nucleotide-binding universal stress protein, UspA family</fullName>
    </submittedName>
</protein>
<gene>
    <name evidence="3" type="ORF">SAMN05216410_3132</name>
</gene>
<dbReference type="Proteomes" id="UP000199039">
    <property type="component" value="Unassembled WGS sequence"/>
</dbReference>
<organism evidence="3 4">
    <name type="scientific">Sanguibacter gelidistatuariae</name>
    <dbReference type="NCBI Taxonomy" id="1814289"/>
    <lineage>
        <taxon>Bacteria</taxon>
        <taxon>Bacillati</taxon>
        <taxon>Actinomycetota</taxon>
        <taxon>Actinomycetes</taxon>
        <taxon>Micrococcales</taxon>
        <taxon>Sanguibacteraceae</taxon>
        <taxon>Sanguibacter</taxon>
    </lineage>
</organism>